<evidence type="ECO:0000256" key="1">
    <source>
        <dbReference type="SAM" id="SignalP"/>
    </source>
</evidence>
<proteinExistence type="predicted"/>
<feature type="signal peptide" evidence="1">
    <location>
        <begin position="1"/>
        <end position="19"/>
    </location>
</feature>
<keyword evidence="1" id="KW-0732">Signal</keyword>
<evidence type="ECO:0000313" key="3">
    <source>
        <dbReference type="Proteomes" id="UP001244207"/>
    </source>
</evidence>
<accession>A0AAD8XEQ9</accession>
<feature type="chain" id="PRO_5041902482" evidence="1">
    <location>
        <begin position="20"/>
        <end position="89"/>
    </location>
</feature>
<comment type="caution">
    <text evidence="2">The sequence shown here is derived from an EMBL/GenBank/DDBJ whole genome shotgun (WGS) entry which is preliminary data.</text>
</comment>
<dbReference type="GeneID" id="85386239"/>
<dbReference type="RefSeq" id="XP_060365094.1">
    <property type="nucleotide sequence ID" value="XM_060502340.1"/>
</dbReference>
<name>A0AAD8XEQ9_GLOAC</name>
<reference evidence="2" key="1">
    <citation type="submission" date="2021-12" db="EMBL/GenBank/DDBJ databases">
        <title>Comparative genomics, transcriptomics and evolutionary studies reveal genomic signatures of adaptation to plant cell wall in hemibiotrophic fungi.</title>
        <authorList>
            <consortium name="DOE Joint Genome Institute"/>
            <person name="Baroncelli R."/>
            <person name="Diaz J.F."/>
            <person name="Benocci T."/>
            <person name="Peng M."/>
            <person name="Battaglia E."/>
            <person name="Haridas S."/>
            <person name="Andreopoulos W."/>
            <person name="Labutti K."/>
            <person name="Pangilinan J."/>
            <person name="Floch G.L."/>
            <person name="Makela M.R."/>
            <person name="Henrissat B."/>
            <person name="Grigoriev I.V."/>
            <person name="Crouch J.A."/>
            <person name="De Vries R.P."/>
            <person name="Sukno S.A."/>
            <person name="Thon M.R."/>
        </authorList>
    </citation>
    <scope>NUCLEOTIDE SEQUENCE</scope>
    <source>
        <strain evidence="2">CBS 112980</strain>
    </source>
</reference>
<protein>
    <submittedName>
        <fullName evidence="2">Uncharacterized protein</fullName>
    </submittedName>
</protein>
<organism evidence="2 3">
    <name type="scientific">Glomerella acutata</name>
    <name type="common">Colletotrichum acutatum</name>
    <dbReference type="NCBI Taxonomy" id="27357"/>
    <lineage>
        <taxon>Eukaryota</taxon>
        <taxon>Fungi</taxon>
        <taxon>Dikarya</taxon>
        <taxon>Ascomycota</taxon>
        <taxon>Pezizomycotina</taxon>
        <taxon>Sordariomycetes</taxon>
        <taxon>Hypocreomycetidae</taxon>
        <taxon>Glomerellales</taxon>
        <taxon>Glomerellaceae</taxon>
        <taxon>Colletotrichum</taxon>
        <taxon>Colletotrichum acutatum species complex</taxon>
    </lineage>
</organism>
<evidence type="ECO:0000313" key="2">
    <source>
        <dbReference type="EMBL" id="KAK1725039.1"/>
    </source>
</evidence>
<sequence length="89" mass="9923">MIRPWTIGVWLAIFCLCIASTVQKEAMDSPNAGIAPIQLPSLQCYLSHWPILQGIPKQLLFILCTSFSALCMRSSAATPTIYTRRWSPP</sequence>
<dbReference type="Proteomes" id="UP001244207">
    <property type="component" value="Unassembled WGS sequence"/>
</dbReference>
<dbReference type="EMBL" id="JAHMHS010000045">
    <property type="protein sequence ID" value="KAK1725039.1"/>
    <property type="molecule type" value="Genomic_DNA"/>
</dbReference>
<keyword evidence="3" id="KW-1185">Reference proteome</keyword>
<gene>
    <name evidence="2" type="ORF">BDZ83DRAFT_316571</name>
</gene>
<dbReference type="AlphaFoldDB" id="A0AAD8XEQ9"/>